<dbReference type="AlphaFoldDB" id="A0A388TCM0"/>
<keyword evidence="3" id="KW-1185">Reference proteome</keyword>
<evidence type="ECO:0000259" key="1">
    <source>
        <dbReference type="Pfam" id="PF13475"/>
    </source>
</evidence>
<protein>
    <recommendedName>
        <fullName evidence="1">DUF4116 domain-containing protein</fullName>
    </recommendedName>
</protein>
<dbReference type="Proteomes" id="UP000269352">
    <property type="component" value="Unassembled WGS sequence"/>
</dbReference>
<organism evidence="2 3">
    <name type="scientific">Termititenax aidoneus</name>
    <dbReference type="NCBI Taxonomy" id="2218524"/>
    <lineage>
        <taxon>Bacteria</taxon>
        <taxon>Bacillati</taxon>
        <taxon>Candidatus Margulisiibacteriota</taxon>
        <taxon>Candidatus Termititenacia</taxon>
        <taxon>Candidatus Termititenacales</taxon>
        <taxon>Candidatus Termititenacaceae</taxon>
        <taxon>Candidatus Termititenax</taxon>
    </lineage>
</organism>
<reference evidence="2 3" key="1">
    <citation type="journal article" date="2019" name="ISME J.">
        <title>Genome analyses of uncultured TG2/ZB3 bacteria in 'Margulisbacteria' specifically attached to ectosymbiotic spirochetes of protists in the termite gut.</title>
        <authorList>
            <person name="Utami Y.D."/>
            <person name="Kuwahara H."/>
            <person name="Igai K."/>
            <person name="Murakami T."/>
            <person name="Sugaya K."/>
            <person name="Morikawa T."/>
            <person name="Nagura Y."/>
            <person name="Yuki M."/>
            <person name="Deevong P."/>
            <person name="Inoue T."/>
            <person name="Kihara K."/>
            <person name="Lo N."/>
            <person name="Yamada A."/>
            <person name="Ohkuma M."/>
            <person name="Hongoh Y."/>
        </authorList>
    </citation>
    <scope>NUCLEOTIDE SEQUENCE [LARGE SCALE GENOMIC DNA]</scope>
    <source>
        <strain evidence="2">NkOx7-01</strain>
    </source>
</reference>
<sequence>MQTKQIAEAKYQIQKISAKKGTWVKKENKVREILEKYPNNKDIVFAAVEWFPNLYLLASDNIRNDVDFNLVLVKNNKNILRYITDSVRNNPVFTKELKRRQYHDFMINDTRRAARQQPQPRTTNLSDLRSDNRREIWLMNEGFSLLSDDDN</sequence>
<comment type="caution">
    <text evidence="2">The sequence shown here is derived from an EMBL/GenBank/DDBJ whole genome shotgun (WGS) entry which is preliminary data.</text>
</comment>
<name>A0A388TCM0_TERA1</name>
<accession>A0A388TCM0</accession>
<dbReference type="Pfam" id="PF13475">
    <property type="entry name" value="DUF4116"/>
    <property type="match status" value="1"/>
</dbReference>
<gene>
    <name evidence="2" type="ORF">NO1_1452</name>
</gene>
<dbReference type="EMBL" id="BGZN01000036">
    <property type="protein sequence ID" value="GBR74242.1"/>
    <property type="molecule type" value="Genomic_DNA"/>
</dbReference>
<dbReference type="InterPro" id="IPR025197">
    <property type="entry name" value="DUF4116"/>
</dbReference>
<evidence type="ECO:0000313" key="3">
    <source>
        <dbReference type="Proteomes" id="UP000269352"/>
    </source>
</evidence>
<proteinExistence type="predicted"/>
<evidence type="ECO:0000313" key="2">
    <source>
        <dbReference type="EMBL" id="GBR74242.1"/>
    </source>
</evidence>
<feature type="domain" description="DUF4116" evidence="1">
    <location>
        <begin position="40"/>
        <end position="87"/>
    </location>
</feature>